<dbReference type="EMBL" id="OOFM01000004">
    <property type="protein sequence ID" value="SPL63083.1"/>
    <property type="molecule type" value="Genomic_DNA"/>
</dbReference>
<dbReference type="Proteomes" id="UP000246073">
    <property type="component" value="Unassembled WGS sequence"/>
</dbReference>
<organism evidence="2 3">
    <name type="scientific">Ochrobactrum soli</name>
    <dbReference type="NCBI Taxonomy" id="2448455"/>
    <lineage>
        <taxon>Bacteria</taxon>
        <taxon>Pseudomonadati</taxon>
        <taxon>Pseudomonadota</taxon>
        <taxon>Alphaproteobacteria</taxon>
        <taxon>Hyphomicrobiales</taxon>
        <taxon>Brucellaceae</taxon>
        <taxon>Brucella/Ochrobactrum group</taxon>
        <taxon>Ochrobactrum</taxon>
    </lineage>
</organism>
<sequence>MHSIVPFYFSGRERWCARRSHKPDMIGSIPMPATNYDSHGKSQAAR</sequence>
<gene>
    <name evidence="2" type="ORF">OHAE_3015</name>
</gene>
<protein>
    <submittedName>
        <fullName evidence="2">Uncharacterized protein</fullName>
    </submittedName>
</protein>
<accession>A0A2P9HG50</accession>
<evidence type="ECO:0000313" key="3">
    <source>
        <dbReference type="Proteomes" id="UP000246073"/>
    </source>
</evidence>
<evidence type="ECO:0000256" key="1">
    <source>
        <dbReference type="SAM" id="MobiDB-lite"/>
    </source>
</evidence>
<proteinExistence type="predicted"/>
<feature type="region of interest" description="Disordered" evidence="1">
    <location>
        <begin position="26"/>
        <end position="46"/>
    </location>
</feature>
<reference evidence="3" key="1">
    <citation type="submission" date="2017-12" db="EMBL/GenBank/DDBJ databases">
        <authorList>
            <person name="Diaz M."/>
        </authorList>
    </citation>
    <scope>NUCLEOTIDE SEQUENCE [LARGE SCALE GENOMIC DNA]</scope>
    <source>
        <strain evidence="3">FI11154</strain>
    </source>
</reference>
<dbReference type="AlphaFoldDB" id="A0A2P9HG50"/>
<evidence type="ECO:0000313" key="2">
    <source>
        <dbReference type="EMBL" id="SPL63083.1"/>
    </source>
</evidence>
<name>A0A2P9HG50_9HYPH</name>